<dbReference type="SUPFAM" id="SSF46785">
    <property type="entry name" value="Winged helix' DNA-binding domain"/>
    <property type="match status" value="1"/>
</dbReference>
<sequence length="172" mass="19636">MAVTVYSGIVDTEVISILDYIDKHYRLTQKEFIALGLIATEKKILSTQLATKLQLAQEDKMRSWVGPLIEKGVIISQGVKKGTEYLLNPELFSQARLDIKPSLKTIEPYKLEALIIEDLRYNGKSTMQEIMKRLPELSSSHIQKAVYQLVERGDLLPEGGKRNRRYTLSKKK</sequence>
<name>A0A4R4KQA7_9BACT</name>
<protein>
    <submittedName>
        <fullName evidence="1">Uncharacterized protein</fullName>
    </submittedName>
</protein>
<keyword evidence="2" id="KW-1185">Reference proteome</keyword>
<accession>A0A4R4KQA7</accession>
<evidence type="ECO:0000313" key="2">
    <source>
        <dbReference type="Proteomes" id="UP000295706"/>
    </source>
</evidence>
<dbReference type="Gene3D" id="1.10.10.10">
    <property type="entry name" value="Winged helix-like DNA-binding domain superfamily/Winged helix DNA-binding domain"/>
    <property type="match status" value="1"/>
</dbReference>
<organism evidence="1 2">
    <name type="scientific">Arundinibacter roseus</name>
    <dbReference type="NCBI Taxonomy" id="2070510"/>
    <lineage>
        <taxon>Bacteria</taxon>
        <taxon>Pseudomonadati</taxon>
        <taxon>Bacteroidota</taxon>
        <taxon>Cytophagia</taxon>
        <taxon>Cytophagales</taxon>
        <taxon>Spirosomataceae</taxon>
        <taxon>Arundinibacter</taxon>
    </lineage>
</organism>
<dbReference type="RefSeq" id="WP_132113951.1">
    <property type="nucleotide sequence ID" value="NZ_SMJU01000001.1"/>
</dbReference>
<dbReference type="Proteomes" id="UP000295706">
    <property type="component" value="Unassembled WGS sequence"/>
</dbReference>
<dbReference type="InterPro" id="IPR036388">
    <property type="entry name" value="WH-like_DNA-bd_sf"/>
</dbReference>
<dbReference type="EMBL" id="SMJU01000001">
    <property type="protein sequence ID" value="TDB69146.1"/>
    <property type="molecule type" value="Genomic_DNA"/>
</dbReference>
<reference evidence="1 2" key="1">
    <citation type="submission" date="2019-02" db="EMBL/GenBank/DDBJ databases">
        <title>Arundinibacter roseus gen. nov., sp. nov., a new member of the family Cytophagaceae.</title>
        <authorList>
            <person name="Szuroczki S."/>
            <person name="Khayer B."/>
            <person name="Sproer C."/>
            <person name="Toumi M."/>
            <person name="Szabo A."/>
            <person name="Felfoldi T."/>
            <person name="Schumann P."/>
            <person name="Toth E."/>
        </authorList>
    </citation>
    <scope>NUCLEOTIDE SEQUENCE [LARGE SCALE GENOMIC DNA]</scope>
    <source>
        <strain evidence="1 2">DMA-k-7a</strain>
    </source>
</reference>
<dbReference type="InterPro" id="IPR036390">
    <property type="entry name" value="WH_DNA-bd_sf"/>
</dbReference>
<gene>
    <name evidence="1" type="ORF">EZE20_02080</name>
</gene>
<evidence type="ECO:0000313" key="1">
    <source>
        <dbReference type="EMBL" id="TDB69146.1"/>
    </source>
</evidence>
<comment type="caution">
    <text evidence="1">The sequence shown here is derived from an EMBL/GenBank/DDBJ whole genome shotgun (WGS) entry which is preliminary data.</text>
</comment>
<dbReference type="OrthoDB" id="9807907at2"/>
<proteinExistence type="predicted"/>
<dbReference type="AlphaFoldDB" id="A0A4R4KQA7"/>